<dbReference type="PROSITE" id="PS01033">
    <property type="entry name" value="GLOBIN"/>
    <property type="match status" value="1"/>
</dbReference>
<name>A0ABV9LJ03_9ACTN</name>
<dbReference type="InterPro" id="IPR050415">
    <property type="entry name" value="MRET"/>
</dbReference>
<evidence type="ECO:0000313" key="15">
    <source>
        <dbReference type="Proteomes" id="UP001596025"/>
    </source>
</evidence>
<protein>
    <recommendedName>
        <fullName evidence="4">nitric oxide dioxygenase</fullName>
        <ecNumber evidence="4">1.14.12.17</ecNumber>
    </recommendedName>
</protein>
<keyword evidence="11" id="KW-0561">Oxygen transport</keyword>
<dbReference type="Gene3D" id="2.40.30.10">
    <property type="entry name" value="Translation factors"/>
    <property type="match status" value="1"/>
</dbReference>
<evidence type="ECO:0000256" key="3">
    <source>
        <dbReference type="ARBA" id="ARBA00006401"/>
    </source>
</evidence>
<comment type="caution">
    <text evidence="14">The sequence shown here is derived from an EMBL/GenBank/DDBJ whole genome shotgun (WGS) entry which is preliminary data.</text>
</comment>
<keyword evidence="11" id="KW-0408">Iron</keyword>
<evidence type="ECO:0000256" key="9">
    <source>
        <dbReference type="ARBA" id="ARBA00048649"/>
    </source>
</evidence>
<evidence type="ECO:0000256" key="5">
    <source>
        <dbReference type="ARBA" id="ARBA00022714"/>
    </source>
</evidence>
<evidence type="ECO:0000256" key="4">
    <source>
        <dbReference type="ARBA" id="ARBA00012229"/>
    </source>
</evidence>
<comment type="catalytic activity">
    <reaction evidence="9">
        <text>2 nitric oxide + NADH + 2 O2 = 2 nitrate + NAD(+) + H(+)</text>
        <dbReference type="Rhea" id="RHEA:19469"/>
        <dbReference type="ChEBI" id="CHEBI:15378"/>
        <dbReference type="ChEBI" id="CHEBI:15379"/>
        <dbReference type="ChEBI" id="CHEBI:16480"/>
        <dbReference type="ChEBI" id="CHEBI:17632"/>
        <dbReference type="ChEBI" id="CHEBI:57540"/>
        <dbReference type="ChEBI" id="CHEBI:57945"/>
        <dbReference type="EC" id="1.14.12.17"/>
    </reaction>
</comment>
<dbReference type="InterPro" id="IPR017927">
    <property type="entry name" value="FAD-bd_FR_type"/>
</dbReference>
<evidence type="ECO:0000256" key="11">
    <source>
        <dbReference type="RuleBase" id="RU000356"/>
    </source>
</evidence>
<dbReference type="InterPro" id="IPR001433">
    <property type="entry name" value="OxRdtase_FAD/NAD-bd"/>
</dbReference>
<dbReference type="PROSITE" id="PS51384">
    <property type="entry name" value="FAD_FR"/>
    <property type="match status" value="1"/>
</dbReference>
<comment type="cofactor">
    <cofactor evidence="2">
        <name>FAD</name>
        <dbReference type="ChEBI" id="CHEBI:57692"/>
    </cofactor>
</comment>
<dbReference type="InterPro" id="IPR012292">
    <property type="entry name" value="Globin/Proto"/>
</dbReference>
<dbReference type="Pfam" id="PF00175">
    <property type="entry name" value="NAD_binding_1"/>
    <property type="match status" value="1"/>
</dbReference>
<evidence type="ECO:0000256" key="10">
    <source>
        <dbReference type="ARBA" id="ARBA00049433"/>
    </source>
</evidence>
<dbReference type="Pfam" id="PF00042">
    <property type="entry name" value="Globin"/>
    <property type="match status" value="1"/>
</dbReference>
<accession>A0ABV9LJ03</accession>
<evidence type="ECO:0000259" key="13">
    <source>
        <dbReference type="PROSITE" id="PS51384"/>
    </source>
</evidence>
<dbReference type="PRINTS" id="PR00371">
    <property type="entry name" value="FPNCR"/>
</dbReference>
<dbReference type="InterPro" id="IPR001709">
    <property type="entry name" value="Flavoprot_Pyr_Nucl_cyt_Rdtase"/>
</dbReference>
<keyword evidence="11" id="KW-0479">Metal-binding</keyword>
<keyword evidence="5" id="KW-0001">2Fe-2S</keyword>
<dbReference type="CDD" id="cd19753">
    <property type="entry name" value="Mb-like_oxidoreductase"/>
    <property type="match status" value="1"/>
</dbReference>
<evidence type="ECO:0000256" key="6">
    <source>
        <dbReference type="ARBA" id="ARBA00022857"/>
    </source>
</evidence>
<dbReference type="Pfam" id="PF00970">
    <property type="entry name" value="FAD_binding_6"/>
    <property type="match status" value="1"/>
</dbReference>
<dbReference type="Gene3D" id="1.10.490.10">
    <property type="entry name" value="Globins"/>
    <property type="match status" value="1"/>
</dbReference>
<evidence type="ECO:0000256" key="1">
    <source>
        <dbReference type="ARBA" id="ARBA00001970"/>
    </source>
</evidence>
<dbReference type="PANTHER" id="PTHR47354:SF5">
    <property type="entry name" value="PROTEIN RFBI"/>
    <property type="match status" value="1"/>
</dbReference>
<dbReference type="SUPFAM" id="SSF46458">
    <property type="entry name" value="Globin-like"/>
    <property type="match status" value="1"/>
</dbReference>
<dbReference type="InterPro" id="IPR000971">
    <property type="entry name" value="Globin"/>
</dbReference>
<evidence type="ECO:0000259" key="12">
    <source>
        <dbReference type="PROSITE" id="PS01033"/>
    </source>
</evidence>
<evidence type="ECO:0000256" key="2">
    <source>
        <dbReference type="ARBA" id="ARBA00001974"/>
    </source>
</evidence>
<keyword evidence="6" id="KW-0521">NADP</keyword>
<dbReference type="PRINTS" id="PR00410">
    <property type="entry name" value="PHEHYDRXLASE"/>
</dbReference>
<evidence type="ECO:0000256" key="8">
    <source>
        <dbReference type="ARBA" id="ARBA00023027"/>
    </source>
</evidence>
<organism evidence="14 15">
    <name type="scientific">Geodermatophilus arenarius</name>
    <dbReference type="NCBI Taxonomy" id="1137990"/>
    <lineage>
        <taxon>Bacteria</taxon>
        <taxon>Bacillati</taxon>
        <taxon>Actinomycetota</taxon>
        <taxon>Actinomycetes</taxon>
        <taxon>Geodermatophilales</taxon>
        <taxon>Geodermatophilaceae</taxon>
        <taxon>Geodermatophilus</taxon>
    </lineage>
</organism>
<dbReference type="PANTHER" id="PTHR47354">
    <property type="entry name" value="NADH OXIDOREDUCTASE HCR"/>
    <property type="match status" value="1"/>
</dbReference>
<keyword evidence="8" id="KW-0520">NAD</keyword>
<dbReference type="EC" id="1.14.12.17" evidence="4"/>
<dbReference type="SUPFAM" id="SSF52343">
    <property type="entry name" value="Ferredoxin reductase-like, C-terminal NADP-linked domain"/>
    <property type="match status" value="1"/>
</dbReference>
<keyword evidence="11" id="KW-0349">Heme</keyword>
<dbReference type="Proteomes" id="UP001596025">
    <property type="component" value="Unassembled WGS sequence"/>
</dbReference>
<proteinExistence type="inferred from homology"/>
<dbReference type="InterPro" id="IPR008333">
    <property type="entry name" value="Cbr1-like_FAD-bd_dom"/>
</dbReference>
<sequence>MRANFAKAAAAGDEAPLWFYSHLFLAHPETRQMFPVSMAHQRDRLFAALGEVVGRVDDLDSLVPILQQLGRDHRKFGTVAEHYPAVGASLLATLQHFDEDWNDALAADWAAAYELVASVMVAAADEMADEPPWWDAEVVAHERRTVDTAVLRLRTKIPLSYRPGESISLETELRPRLWRYYSPANACRPDGEMEIHARAQAGGPVSTALVRQVDVGDVLRLGPPVDHLRFDADSDRDLLLVAGGTGLAPLKAIVDHVARNGTPRRVDLFVGVRAESDLYDRADLERLERENPWLTVTVAVSEDGNSQWAHGDVGEVVARSGPWGSREAYVAGPRAMVDDTVERLLRHGLPRDRIRTEVFAPSRPGPDVDGEVTS</sequence>
<dbReference type="RefSeq" id="WP_387988867.1">
    <property type="nucleotide sequence ID" value="NZ_JBHSGR010000012.1"/>
</dbReference>
<dbReference type="InterPro" id="IPR017938">
    <property type="entry name" value="Riboflavin_synthase-like_b-brl"/>
</dbReference>
<evidence type="ECO:0000313" key="14">
    <source>
        <dbReference type="EMBL" id="MFC4694151.1"/>
    </source>
</evidence>
<comment type="cofactor">
    <cofactor evidence="1">
        <name>heme b</name>
        <dbReference type="ChEBI" id="CHEBI:60344"/>
    </cofactor>
</comment>
<comment type="similarity">
    <text evidence="3">In the C-terminal section; belongs to the flavoprotein pyridine nucleotide cytochrome reductase family.</text>
</comment>
<keyword evidence="7" id="KW-0411">Iron-sulfur</keyword>
<reference evidence="15" key="1">
    <citation type="journal article" date="2019" name="Int. J. Syst. Evol. Microbiol.">
        <title>The Global Catalogue of Microorganisms (GCM) 10K type strain sequencing project: providing services to taxonomists for standard genome sequencing and annotation.</title>
        <authorList>
            <consortium name="The Broad Institute Genomics Platform"/>
            <consortium name="The Broad Institute Genome Sequencing Center for Infectious Disease"/>
            <person name="Wu L."/>
            <person name="Ma J."/>
        </authorList>
    </citation>
    <scope>NUCLEOTIDE SEQUENCE [LARGE SCALE GENOMIC DNA]</scope>
    <source>
        <strain evidence="15">CCUG 62763</strain>
    </source>
</reference>
<comment type="catalytic activity">
    <reaction evidence="10">
        <text>2 nitric oxide + NADPH + 2 O2 = 2 nitrate + NADP(+) + H(+)</text>
        <dbReference type="Rhea" id="RHEA:19465"/>
        <dbReference type="ChEBI" id="CHEBI:15378"/>
        <dbReference type="ChEBI" id="CHEBI:15379"/>
        <dbReference type="ChEBI" id="CHEBI:16480"/>
        <dbReference type="ChEBI" id="CHEBI:17632"/>
        <dbReference type="ChEBI" id="CHEBI:57783"/>
        <dbReference type="ChEBI" id="CHEBI:58349"/>
        <dbReference type="EC" id="1.14.12.17"/>
    </reaction>
</comment>
<feature type="domain" description="FAD-binding FR-type" evidence="13">
    <location>
        <begin position="131"/>
        <end position="231"/>
    </location>
</feature>
<dbReference type="EMBL" id="JBHSGR010000012">
    <property type="protein sequence ID" value="MFC4694151.1"/>
    <property type="molecule type" value="Genomic_DNA"/>
</dbReference>
<dbReference type="Gene3D" id="3.40.50.80">
    <property type="entry name" value="Nucleotide-binding domain of ferredoxin-NADP reductase (FNR) module"/>
    <property type="match status" value="1"/>
</dbReference>
<comment type="similarity">
    <text evidence="11">Belongs to the globin family.</text>
</comment>
<gene>
    <name evidence="14" type="ORF">ACFO3M_12210</name>
</gene>
<feature type="domain" description="Globin" evidence="12">
    <location>
        <begin position="1"/>
        <end position="125"/>
    </location>
</feature>
<dbReference type="InterPro" id="IPR009050">
    <property type="entry name" value="Globin-like_sf"/>
</dbReference>
<keyword evidence="11" id="KW-0813">Transport</keyword>
<dbReference type="CDD" id="cd06187">
    <property type="entry name" value="O2ase_reductase_like"/>
    <property type="match status" value="1"/>
</dbReference>
<dbReference type="InterPro" id="IPR039261">
    <property type="entry name" value="FNR_nucleotide-bd"/>
</dbReference>
<keyword evidence="15" id="KW-1185">Reference proteome</keyword>
<evidence type="ECO:0000256" key="7">
    <source>
        <dbReference type="ARBA" id="ARBA00023014"/>
    </source>
</evidence>
<dbReference type="SUPFAM" id="SSF63380">
    <property type="entry name" value="Riboflavin synthase domain-like"/>
    <property type="match status" value="1"/>
</dbReference>